<gene>
    <name evidence="2" type="ORF">K503DRAFT_831686</name>
</gene>
<feature type="chain" id="PRO_5008597490" evidence="1">
    <location>
        <begin position="23"/>
        <end position="187"/>
    </location>
</feature>
<keyword evidence="1" id="KW-0732">Signal</keyword>
<evidence type="ECO:0000256" key="1">
    <source>
        <dbReference type="SAM" id="SignalP"/>
    </source>
</evidence>
<dbReference type="AlphaFoldDB" id="A0A1B7MQL5"/>
<protein>
    <submittedName>
        <fullName evidence="2">Uncharacterized protein</fullName>
    </submittedName>
</protein>
<accession>A0A1B7MQL5</accession>
<dbReference type="InParanoid" id="A0A1B7MQL5"/>
<keyword evidence="3" id="KW-1185">Reference proteome</keyword>
<proteinExistence type="predicted"/>
<dbReference type="Proteomes" id="UP000092154">
    <property type="component" value="Unassembled WGS sequence"/>
</dbReference>
<dbReference type="OrthoDB" id="10456148at2759"/>
<evidence type="ECO:0000313" key="3">
    <source>
        <dbReference type="Proteomes" id="UP000092154"/>
    </source>
</evidence>
<feature type="signal peptide" evidence="1">
    <location>
        <begin position="1"/>
        <end position="22"/>
    </location>
</feature>
<evidence type="ECO:0000313" key="2">
    <source>
        <dbReference type="EMBL" id="OAX34876.1"/>
    </source>
</evidence>
<name>A0A1B7MQL5_9AGAM</name>
<reference evidence="2 3" key="1">
    <citation type="submission" date="2016-06" db="EMBL/GenBank/DDBJ databases">
        <title>Comparative genomics of the ectomycorrhizal sister species Rhizopogon vinicolor and Rhizopogon vesiculosus (Basidiomycota: Boletales) reveals a divergence of the mating type B locus.</title>
        <authorList>
            <consortium name="DOE Joint Genome Institute"/>
            <person name="Mujic A.B."/>
            <person name="Kuo A."/>
            <person name="Tritt A."/>
            <person name="Lipzen A."/>
            <person name="Chen C."/>
            <person name="Johnson J."/>
            <person name="Sharma A."/>
            <person name="Barry K."/>
            <person name="Grigoriev I.V."/>
            <person name="Spatafora J.W."/>
        </authorList>
    </citation>
    <scope>NUCLEOTIDE SEQUENCE [LARGE SCALE GENOMIC DNA]</scope>
    <source>
        <strain evidence="2 3">AM-OR11-026</strain>
    </source>
</reference>
<sequence>MKFVSLTTMILSVAIIASAVDAQIIGHTCIHARRGGHRLVWKWELHSALREKRVNFVGMKIAGVMSLYVRTTSDAEQAIFKKIDNRVQQYSWCYSPQRRQSSTTKYQWGRVFMPLKARVLAFEHRVGVMQCELEQDKTDVMSYKDNTHPSISLEIDASGGCQGAHSGGGSVLALCGAFGKVGANTFS</sequence>
<dbReference type="EMBL" id="KV448557">
    <property type="protein sequence ID" value="OAX34876.1"/>
    <property type="molecule type" value="Genomic_DNA"/>
</dbReference>
<organism evidence="2 3">
    <name type="scientific">Rhizopogon vinicolor AM-OR11-026</name>
    <dbReference type="NCBI Taxonomy" id="1314800"/>
    <lineage>
        <taxon>Eukaryota</taxon>
        <taxon>Fungi</taxon>
        <taxon>Dikarya</taxon>
        <taxon>Basidiomycota</taxon>
        <taxon>Agaricomycotina</taxon>
        <taxon>Agaricomycetes</taxon>
        <taxon>Agaricomycetidae</taxon>
        <taxon>Boletales</taxon>
        <taxon>Suillineae</taxon>
        <taxon>Rhizopogonaceae</taxon>
        <taxon>Rhizopogon</taxon>
    </lineage>
</organism>